<accession>A0ABW3RGW4</accession>
<reference evidence="2" key="1">
    <citation type="journal article" date="2019" name="Int. J. Syst. Evol. Microbiol.">
        <title>The Global Catalogue of Microorganisms (GCM) 10K type strain sequencing project: providing services to taxonomists for standard genome sequencing and annotation.</title>
        <authorList>
            <consortium name="The Broad Institute Genomics Platform"/>
            <consortium name="The Broad Institute Genome Sequencing Center for Infectious Disease"/>
            <person name="Wu L."/>
            <person name="Ma J."/>
        </authorList>
    </citation>
    <scope>NUCLEOTIDE SEQUENCE [LARGE SCALE GENOMIC DNA]</scope>
    <source>
        <strain evidence="2">CCUG 52468</strain>
    </source>
</reference>
<proteinExistence type="predicted"/>
<dbReference type="RefSeq" id="WP_380894559.1">
    <property type="nucleotide sequence ID" value="NZ_JBHTKY010000001.1"/>
</dbReference>
<sequence length="127" mass="15227">MGIRFEKDTILNWVNDMAKYLRLVVDHYEHFDKEKETLDIDKGYTEYFKKERSFFQSSDTAEIDQFISSLEPEQLRPLAQLLMYDGLIHKDKALLKNAKYIFEWNMNKTNSFSFDDYGFLAMIDKEL</sequence>
<protein>
    <submittedName>
        <fullName evidence="1">Uncharacterized protein</fullName>
    </submittedName>
</protein>
<gene>
    <name evidence="1" type="ORF">ACFQ2C_02035</name>
</gene>
<keyword evidence="2" id="KW-1185">Reference proteome</keyword>
<comment type="caution">
    <text evidence="1">The sequence shown here is derived from an EMBL/GenBank/DDBJ whole genome shotgun (WGS) entry which is preliminary data.</text>
</comment>
<evidence type="ECO:0000313" key="1">
    <source>
        <dbReference type="EMBL" id="MFD1164378.1"/>
    </source>
</evidence>
<organism evidence="1 2">
    <name type="scientific">Sphingobacterium daejeonense</name>
    <dbReference type="NCBI Taxonomy" id="371142"/>
    <lineage>
        <taxon>Bacteria</taxon>
        <taxon>Pseudomonadati</taxon>
        <taxon>Bacteroidota</taxon>
        <taxon>Sphingobacteriia</taxon>
        <taxon>Sphingobacteriales</taxon>
        <taxon>Sphingobacteriaceae</taxon>
        <taxon>Sphingobacterium</taxon>
    </lineage>
</organism>
<name>A0ABW3RGW4_9SPHI</name>
<dbReference type="EMBL" id="JBHTKY010000001">
    <property type="protein sequence ID" value="MFD1164378.1"/>
    <property type="molecule type" value="Genomic_DNA"/>
</dbReference>
<evidence type="ECO:0000313" key="2">
    <source>
        <dbReference type="Proteomes" id="UP001597205"/>
    </source>
</evidence>
<dbReference type="Proteomes" id="UP001597205">
    <property type="component" value="Unassembled WGS sequence"/>
</dbReference>